<evidence type="ECO:0000256" key="1">
    <source>
        <dbReference type="SAM" id="SignalP"/>
    </source>
</evidence>
<reference evidence="2" key="1">
    <citation type="submission" date="2022-08" db="EMBL/GenBank/DDBJ databases">
        <title>Genome Sequence of the sulphate-reducing bacterium, Pseudodesulfovibrio portus JCM14722.</title>
        <authorList>
            <person name="Kondo R."/>
            <person name="Kataoka T."/>
        </authorList>
    </citation>
    <scope>NUCLEOTIDE SEQUENCE</scope>
    <source>
        <strain evidence="2">JCM 14722</strain>
    </source>
</reference>
<feature type="chain" id="PRO_5046454324" description="VPLPA-CTERM protein sorting domain-containing protein" evidence="1">
    <location>
        <begin position="24"/>
        <end position="276"/>
    </location>
</feature>
<evidence type="ECO:0000313" key="2">
    <source>
        <dbReference type="EMBL" id="BDQ35432.1"/>
    </source>
</evidence>
<gene>
    <name evidence="2" type="ORF">JCM14722_29740</name>
</gene>
<name>A0ABN6RZD5_9BACT</name>
<sequence>MKRLVVLFFVALFVVVASYSAQAATFSLVDTWGGSVWDANKTQANTDDDLMCWAAAVSNMLTWTNWSAPYASNNSDAVFSYYQSQFTDVGGNMYIGADWWFDGTNNKQGVSGWSQDEDPNDGGGGFYPSLDIDAYYSFFSMNSYESDGKTLYYNDPNMAMNTVASYMGSGMSVGLGLGGSGSHAVTAWGYSMDDTGLFSKLFISDSDDGETGLMEYTLTLLASGYWELTGYGSEGDSWYITEVHGLAANPTPIPGAIWLLGSGLLGLAGIRRRFLA</sequence>
<protein>
    <recommendedName>
        <fullName evidence="4">VPLPA-CTERM protein sorting domain-containing protein</fullName>
    </recommendedName>
</protein>
<accession>A0ABN6RZD5</accession>
<keyword evidence="3" id="KW-1185">Reference proteome</keyword>
<dbReference type="EMBL" id="AP026708">
    <property type="protein sequence ID" value="BDQ35432.1"/>
    <property type="molecule type" value="Genomic_DNA"/>
</dbReference>
<dbReference type="Gene3D" id="3.90.70.10">
    <property type="entry name" value="Cysteine proteinases"/>
    <property type="match status" value="1"/>
</dbReference>
<dbReference type="Proteomes" id="UP001061361">
    <property type="component" value="Chromosome"/>
</dbReference>
<dbReference type="InterPro" id="IPR038765">
    <property type="entry name" value="Papain-like_cys_pep_sf"/>
</dbReference>
<organism evidence="2 3">
    <name type="scientific">Pseudodesulfovibrio portus</name>
    <dbReference type="NCBI Taxonomy" id="231439"/>
    <lineage>
        <taxon>Bacteria</taxon>
        <taxon>Pseudomonadati</taxon>
        <taxon>Thermodesulfobacteriota</taxon>
        <taxon>Desulfovibrionia</taxon>
        <taxon>Desulfovibrionales</taxon>
        <taxon>Desulfovibrionaceae</taxon>
    </lineage>
</organism>
<keyword evidence="1" id="KW-0732">Signal</keyword>
<evidence type="ECO:0008006" key="4">
    <source>
        <dbReference type="Google" id="ProtNLM"/>
    </source>
</evidence>
<feature type="signal peptide" evidence="1">
    <location>
        <begin position="1"/>
        <end position="23"/>
    </location>
</feature>
<dbReference type="RefSeq" id="WP_264982323.1">
    <property type="nucleotide sequence ID" value="NZ_AP026708.1"/>
</dbReference>
<proteinExistence type="predicted"/>
<evidence type="ECO:0000313" key="3">
    <source>
        <dbReference type="Proteomes" id="UP001061361"/>
    </source>
</evidence>
<dbReference type="SUPFAM" id="SSF54001">
    <property type="entry name" value="Cysteine proteinases"/>
    <property type="match status" value="1"/>
</dbReference>